<gene>
    <name evidence="1" type="ORF">XBP1_2810029</name>
</gene>
<dbReference type="EMBL" id="CBSW010000203">
    <property type="protein sequence ID" value="CDG97759.1"/>
    <property type="molecule type" value="Genomic_DNA"/>
</dbReference>
<dbReference type="AlphaFoldDB" id="A0A077NG59"/>
<dbReference type="Proteomes" id="UP000028511">
    <property type="component" value="Unassembled WGS sequence"/>
</dbReference>
<reference evidence="1" key="1">
    <citation type="submission" date="2013-07" db="EMBL/GenBank/DDBJ databases">
        <title>Sub-species coevolution in mutualistic symbiosis.</title>
        <authorList>
            <person name="Murfin K."/>
            <person name="Klassen J."/>
            <person name="Lee M."/>
            <person name="Forst S."/>
            <person name="Stock P."/>
            <person name="Goodrich-Blair H."/>
        </authorList>
    </citation>
    <scope>NUCLEOTIDE SEQUENCE [LARGE SCALE GENOMIC DNA]</scope>
    <source>
        <strain evidence="1">Puntauvense</strain>
    </source>
</reference>
<protein>
    <submittedName>
        <fullName evidence="1">Uncharacterized protein</fullName>
    </submittedName>
</protein>
<name>A0A077NG59_XENBV</name>
<dbReference type="HOGENOM" id="CLU_2332933_0_0_6"/>
<sequence length="98" mass="11441">MQVFLTWAKEHSPSSDFVINNNYISIVDTELSLEYFGFSVENFCTLLIIFKNKKSSLDSNHKLLFETLLKKSNYTIYNGEINLDVDETHAYRPINQLK</sequence>
<proteinExistence type="predicted"/>
<accession>A0A077NG59</accession>
<evidence type="ECO:0000313" key="1">
    <source>
        <dbReference type="EMBL" id="CDG97759.1"/>
    </source>
</evidence>
<comment type="caution">
    <text evidence="1">The sequence shown here is derived from an EMBL/GenBank/DDBJ whole genome shotgun (WGS) entry which is preliminary data.</text>
</comment>
<organism evidence="1">
    <name type="scientific">Xenorhabdus bovienii str. puntauvense</name>
    <dbReference type="NCBI Taxonomy" id="1398201"/>
    <lineage>
        <taxon>Bacteria</taxon>
        <taxon>Pseudomonadati</taxon>
        <taxon>Pseudomonadota</taxon>
        <taxon>Gammaproteobacteria</taxon>
        <taxon>Enterobacterales</taxon>
        <taxon>Morganellaceae</taxon>
        <taxon>Xenorhabdus</taxon>
    </lineage>
</organism>